<dbReference type="Proteomes" id="UP000031671">
    <property type="component" value="Unassembled WGS sequence"/>
</dbReference>
<gene>
    <name evidence="1" type="ORF">JCM19231_3441</name>
</gene>
<dbReference type="InterPro" id="IPR016035">
    <property type="entry name" value="Acyl_Trfase/lysoPLipase"/>
</dbReference>
<reference evidence="1 2" key="1">
    <citation type="submission" date="2015-01" db="EMBL/GenBank/DDBJ databases">
        <title>Vibrio sp. C1 JCM 19231 whole genome shotgun sequence.</title>
        <authorList>
            <person name="Sawabe T."/>
            <person name="Meirelles P."/>
            <person name="Feng G."/>
            <person name="Sayaka M."/>
            <person name="Hattori M."/>
            <person name="Ohkuma M."/>
        </authorList>
    </citation>
    <scope>NUCLEOTIDE SEQUENCE [LARGE SCALE GENOMIC DNA]</scope>
    <source>
        <strain evidence="2">JCM 19231</strain>
    </source>
</reference>
<dbReference type="EMBL" id="BBRZ01000133">
    <property type="protein sequence ID" value="GAM59233.1"/>
    <property type="molecule type" value="Genomic_DNA"/>
</dbReference>
<dbReference type="SUPFAM" id="SSF52151">
    <property type="entry name" value="FabD/lysophospholipase-like"/>
    <property type="match status" value="1"/>
</dbReference>
<keyword evidence="1" id="KW-0449">Lipoprotein</keyword>
<keyword evidence="2" id="KW-1185">Reference proteome</keyword>
<reference evidence="1 2" key="2">
    <citation type="submission" date="2015-01" db="EMBL/GenBank/DDBJ databases">
        <authorList>
            <consortium name="NBRP consortium"/>
            <person name="Sawabe T."/>
            <person name="Meirelles P."/>
            <person name="Feng G."/>
            <person name="Sayaka M."/>
            <person name="Hattori M."/>
            <person name="Ohkuma M."/>
        </authorList>
    </citation>
    <scope>NUCLEOTIDE SEQUENCE [LARGE SCALE GENOMIC DNA]</scope>
    <source>
        <strain evidence="2">JCM 19231</strain>
    </source>
</reference>
<dbReference type="AlphaFoldDB" id="A0A0B8P7M0"/>
<proteinExistence type="predicted"/>
<comment type="caution">
    <text evidence="1">The sequence shown here is derived from an EMBL/GenBank/DDBJ whole genome shotgun (WGS) entry which is preliminary data.</text>
</comment>
<dbReference type="Gene3D" id="3.40.1090.10">
    <property type="entry name" value="Cytosolic phospholipase A2 catalytic domain"/>
    <property type="match status" value="1"/>
</dbReference>
<evidence type="ECO:0000313" key="1">
    <source>
        <dbReference type="EMBL" id="GAM59233.1"/>
    </source>
</evidence>
<sequence>MLLARSRVAVLHRHNYGVYGDQIFQDYKEDFLYMNVKDALVSRFLSPSHWLSSWGRTESASQYYQEQLFGDATLGDMQSEHGPRIIINASDITTGLRFSFIQEYFGLICSDAESYPVSKAVAASAAVPVLFEPVVLENLGGCQQDAYEQHLPENVSSLSYQSQQTMREIGEYSDKEKNKYIHLVDGGITDNLGLLAIYDLLELGQIHKFAHFQPSVTPHHVIVISVDASTNLMTPLVSALMCLLLSKHCSRLQIFNFIDITMPPKICLRSRWRGGQRRHHQIKSRLFLIL</sequence>
<accession>A0A0B8P7M0</accession>
<evidence type="ECO:0000313" key="2">
    <source>
        <dbReference type="Proteomes" id="UP000031671"/>
    </source>
</evidence>
<protein>
    <submittedName>
        <fullName evidence="1">Lipoprotein, putative</fullName>
    </submittedName>
</protein>
<organism evidence="1 2">
    <name type="scientific">Vibrio ishigakensis</name>
    <dbReference type="NCBI Taxonomy" id="1481914"/>
    <lineage>
        <taxon>Bacteria</taxon>
        <taxon>Pseudomonadati</taxon>
        <taxon>Pseudomonadota</taxon>
        <taxon>Gammaproteobacteria</taxon>
        <taxon>Vibrionales</taxon>
        <taxon>Vibrionaceae</taxon>
        <taxon>Vibrio</taxon>
    </lineage>
</organism>
<name>A0A0B8P7M0_9VIBR</name>